<sequence length="150" mass="16586">MCDQAAAPWQKPQKSTLVLFASTKALQRDQQIIYIGPNDIYVEASGSLPLRSDLQEDNENGWCPALIYVPVQSSLKWDAVCMMVNCKARNAVFMTMLLEVADRPLGQLTTSVRAGSLSRIVGSFDGEADIMTNQDTELSWAVKLQGQQDM</sequence>
<protein>
    <submittedName>
        <fullName evidence="1">Uncharacterized protein</fullName>
    </submittedName>
</protein>
<dbReference type="EMBL" id="SWJQ01000056">
    <property type="protein sequence ID" value="TRZ23970.1"/>
    <property type="molecule type" value="Genomic_DNA"/>
</dbReference>
<organism evidence="1 2">
    <name type="scientific">Zosterops borbonicus</name>
    <dbReference type="NCBI Taxonomy" id="364589"/>
    <lineage>
        <taxon>Eukaryota</taxon>
        <taxon>Metazoa</taxon>
        <taxon>Chordata</taxon>
        <taxon>Craniata</taxon>
        <taxon>Vertebrata</taxon>
        <taxon>Euteleostomi</taxon>
        <taxon>Archelosauria</taxon>
        <taxon>Archosauria</taxon>
        <taxon>Dinosauria</taxon>
        <taxon>Saurischia</taxon>
        <taxon>Theropoda</taxon>
        <taxon>Coelurosauria</taxon>
        <taxon>Aves</taxon>
        <taxon>Neognathae</taxon>
        <taxon>Neoaves</taxon>
        <taxon>Telluraves</taxon>
        <taxon>Australaves</taxon>
        <taxon>Passeriformes</taxon>
        <taxon>Sylvioidea</taxon>
        <taxon>Zosteropidae</taxon>
        <taxon>Zosterops</taxon>
    </lineage>
</organism>
<evidence type="ECO:0000313" key="2">
    <source>
        <dbReference type="Proteomes" id="UP000796761"/>
    </source>
</evidence>
<evidence type="ECO:0000313" key="1">
    <source>
        <dbReference type="EMBL" id="TRZ23970.1"/>
    </source>
</evidence>
<dbReference type="Proteomes" id="UP000796761">
    <property type="component" value="Unassembled WGS sequence"/>
</dbReference>
<comment type="caution">
    <text evidence="1">The sequence shown here is derived from an EMBL/GenBank/DDBJ whole genome shotgun (WGS) entry which is preliminary data.</text>
</comment>
<dbReference type="OrthoDB" id="10577665at2759"/>
<gene>
    <name evidence="1" type="ORF">HGM15179_003142</name>
</gene>
<keyword evidence="2" id="KW-1185">Reference proteome</keyword>
<accession>A0A8K1GRJ1</accession>
<name>A0A8K1GRJ1_9PASS</name>
<dbReference type="AlphaFoldDB" id="A0A8K1GRJ1"/>
<reference evidence="1" key="1">
    <citation type="submission" date="2019-04" db="EMBL/GenBank/DDBJ databases">
        <title>Genome assembly of Zosterops borbonicus 15179.</title>
        <authorList>
            <person name="Leroy T."/>
            <person name="Anselmetti Y."/>
            <person name="Tilak M.-K."/>
            <person name="Nabholz B."/>
        </authorList>
    </citation>
    <scope>NUCLEOTIDE SEQUENCE</scope>
    <source>
        <strain evidence="1">HGM_15179</strain>
        <tissue evidence="1">Muscle</tissue>
    </source>
</reference>
<proteinExistence type="predicted"/>